<dbReference type="InterPro" id="IPR014476">
    <property type="entry name" value="AHL15-29"/>
</dbReference>
<evidence type="ECO:0000256" key="5">
    <source>
        <dbReference type="ARBA" id="ARBA00023125"/>
    </source>
</evidence>
<comment type="caution">
    <text evidence="10">The sequence shown here is derived from an EMBL/GenBank/DDBJ whole genome shotgun (WGS) entry which is preliminary data.</text>
</comment>
<dbReference type="PANTHER" id="PTHR31100:SF14">
    <property type="entry name" value="AT-HOOK MOTIF NUCLEAR-LOCALIZED PROTEIN 15"/>
    <property type="match status" value="1"/>
</dbReference>
<dbReference type="InterPro" id="IPR042197">
    <property type="entry name" value="Apaf_helical"/>
</dbReference>
<dbReference type="Gene3D" id="3.80.10.10">
    <property type="entry name" value="Ribonuclease Inhibitor"/>
    <property type="match status" value="2"/>
</dbReference>
<dbReference type="SUPFAM" id="SSF52058">
    <property type="entry name" value="L domain-like"/>
    <property type="match status" value="1"/>
</dbReference>
<dbReference type="InterPro" id="IPR005175">
    <property type="entry name" value="PPC_dom"/>
</dbReference>
<dbReference type="Proteomes" id="UP001163823">
    <property type="component" value="Chromosome 13"/>
</dbReference>
<evidence type="ECO:0000259" key="9">
    <source>
        <dbReference type="PROSITE" id="PS51742"/>
    </source>
</evidence>
<dbReference type="InterPro" id="IPR003591">
    <property type="entry name" value="Leu-rich_rpt_typical-subtyp"/>
</dbReference>
<organism evidence="10 11">
    <name type="scientific">Quillaja saponaria</name>
    <name type="common">Soap bark tree</name>
    <dbReference type="NCBI Taxonomy" id="32244"/>
    <lineage>
        <taxon>Eukaryota</taxon>
        <taxon>Viridiplantae</taxon>
        <taxon>Streptophyta</taxon>
        <taxon>Embryophyta</taxon>
        <taxon>Tracheophyta</taxon>
        <taxon>Spermatophyta</taxon>
        <taxon>Magnoliopsida</taxon>
        <taxon>eudicotyledons</taxon>
        <taxon>Gunneridae</taxon>
        <taxon>Pentapetalae</taxon>
        <taxon>rosids</taxon>
        <taxon>fabids</taxon>
        <taxon>Fabales</taxon>
        <taxon>Quillajaceae</taxon>
        <taxon>Quillaja</taxon>
    </lineage>
</organism>
<dbReference type="InterPro" id="IPR057135">
    <property type="entry name" value="At4g27190-like_LRR"/>
</dbReference>
<dbReference type="EMBL" id="JARAOO010000013">
    <property type="protein sequence ID" value="KAJ7946533.1"/>
    <property type="molecule type" value="Genomic_DNA"/>
</dbReference>
<dbReference type="Gene3D" id="3.30.1330.80">
    <property type="entry name" value="Hypothetical protein, similar to alpha- acetolactate decarboxylase, domain 2"/>
    <property type="match status" value="1"/>
</dbReference>
<name>A0AAD7KV15_QUISA</name>
<evidence type="ECO:0000313" key="10">
    <source>
        <dbReference type="EMBL" id="KAJ7946533.1"/>
    </source>
</evidence>
<dbReference type="CDD" id="cd11378">
    <property type="entry name" value="DUF296"/>
    <property type="match status" value="1"/>
</dbReference>
<dbReference type="InterPro" id="IPR055414">
    <property type="entry name" value="LRR_R13L4/SHOC2-like"/>
</dbReference>
<dbReference type="SUPFAM" id="SSF117856">
    <property type="entry name" value="AF0104/ALDC/Ptd012-like"/>
    <property type="match status" value="1"/>
</dbReference>
<evidence type="ECO:0000256" key="3">
    <source>
        <dbReference type="ARBA" id="ARBA00022821"/>
    </source>
</evidence>
<dbReference type="Pfam" id="PF23247">
    <property type="entry name" value="LRR_RPS2"/>
    <property type="match status" value="1"/>
</dbReference>
<keyword evidence="11" id="KW-1185">Reference proteome</keyword>
<keyword evidence="3" id="KW-0611">Plant defense</keyword>
<dbReference type="Pfam" id="PF03479">
    <property type="entry name" value="PCC"/>
    <property type="match status" value="1"/>
</dbReference>
<feature type="compositionally biased region" description="Gly residues" evidence="8">
    <location>
        <begin position="264"/>
        <end position="276"/>
    </location>
</feature>
<dbReference type="KEGG" id="qsa:O6P43_031449"/>
<feature type="domain" description="PPC" evidence="9">
    <location>
        <begin position="122"/>
        <end position="264"/>
    </location>
</feature>
<sequence length="1405" mass="158732">MTNFYRKITIFDFESPQIDKPNRYGFTEWVVCLVKDSDKQTTFVQQTIVVYHVSLSLKGQILCLCKEFQKVIYMDSLREPDLHYSPSPPFLTSDLHPRVKESVKGLVKKKPKPPIIITRDSPNAARVHMFEVSDGCDIFESMATFVMRRRRGVSIMSGSGTVTNVTLRQPASTGAVITLNGRFQILSLVGSFLPPPAPSDATHLTVYLAGGQGQVVGGIVVGTLIASGPVMIIGSSFANVSYERLPFQEEEEEDDGGAASMEMQGGGRGGSIGSPSGGTVSQHPEHKYQQQSVEFARGDGGAQPLFDALVPHHLALKEHHLSTDGNTSGIPSAAENANFSEHSSCISSVTSRQGSSSVIAQDSSRGKIKLEQQIMPQNKQGRHHMLSVLKIGELYELELKALQLNSRRNFLYFILSYPIRLVDRDKSCLWTYAVLSIFSDIRRIKDTSSMKSNVSTEVKTLGHLVALIGTLLEEYDHLVELIPNDITDYQKMYQGDNINAESVSKAPKIKNDGPSSHERELDSSHSPVKQADSTEEEGLHVSQAILDLATDLAVEQFKQNLQDLTGIQYVRFETGRNVEKGSIIEMLKQAIGVEQPMACVDVSMYQSNVLILEEIKRQLEDCYRISEDETPSIEQIMREGNCFLILVDDNGMLDSHHEVGIPMTNFGGVVVVISTESSGLHYDISDPVMPVDLEIRVRDHLLSWELFCKHAYAGGRNNVGFYSSSAVSKTAAGIVKECRGHLLATLLMASSLKNVEDVETWNLALDRLIWNTNPYHIEGISKVMFNAFTYIWERLDNRTRHCLEVLCSKKGWVRKDTLISDWIHHGLVFEPDEGVHILGCLTSGAILLERGDDFVTLPEETDEILLFLLQHDHCKKYPLCREQKWTGLTEPPKDHEWDAREIHLMYNNLSALPNSPRCPCLRALFLQGSTNLTQIPSSFFDHMPVLQVLDLSYTSIKYLPGSFFNLIQLREFILKGCELFKGLTPEIGKLRKLEKLDLDGTEIQHLPEEIQELTYLKKMALSFCGYPHKDDHRLLIPRGLILNLPCLTELSIDVNPEDQRWNTNVEVVLSEVCERQFGKLETLKLYIPRVKLLSPCIKLIRQISPLSLSFRLIVGNHKKRIISRVPLEVEAEFLKWDKCLKFVNGEDTPVEIKAVLTYASAFYLNRHMTVTKISELFWLKSMKQLKFCIVAECNEMETLVDGDGFYQVRDGDNNDLHDYDQYEYDNPSETKDPIFESLQYLEIHYMKNCNLKLLALHTCPKLKTILTSAMLFKLFNLEEIIVEDCPQVCSLIKDESLDQKDDSFLPRLRKLSLLYLPNLESISSGLCIGPKLEKIGFYNCPKLERLSTAELSSKNLKVIEGESEWWEALKWSEPEWEEGARLDHLHHVFSPIDEDDDIMTQLASD</sequence>
<evidence type="ECO:0000313" key="11">
    <source>
        <dbReference type="Proteomes" id="UP001163823"/>
    </source>
</evidence>
<dbReference type="GO" id="GO:0005634">
    <property type="term" value="C:nucleus"/>
    <property type="evidence" value="ECO:0007669"/>
    <property type="project" value="TreeGrafter"/>
</dbReference>
<evidence type="ECO:0000256" key="8">
    <source>
        <dbReference type="SAM" id="MobiDB-lite"/>
    </source>
</evidence>
<evidence type="ECO:0000256" key="4">
    <source>
        <dbReference type="ARBA" id="ARBA00023015"/>
    </source>
</evidence>
<dbReference type="PANTHER" id="PTHR31100">
    <property type="entry name" value="AT-HOOK MOTIF NUCLEAR-LOCALIZED PROTEIN 15"/>
    <property type="match status" value="1"/>
</dbReference>
<keyword evidence="6" id="KW-0804">Transcription</keyword>
<evidence type="ECO:0000256" key="7">
    <source>
        <dbReference type="ARBA" id="ARBA00023242"/>
    </source>
</evidence>
<feature type="compositionally biased region" description="Basic and acidic residues" evidence="8">
    <location>
        <begin position="509"/>
        <end position="523"/>
    </location>
</feature>
<keyword evidence="7" id="KW-0539">Nucleus</keyword>
<evidence type="ECO:0000256" key="2">
    <source>
        <dbReference type="ARBA" id="ARBA00022737"/>
    </source>
</evidence>
<proteinExistence type="predicted"/>
<accession>A0AAD7KV15</accession>
<dbReference type="Gene3D" id="1.10.8.430">
    <property type="entry name" value="Helical domain of apoptotic protease-activating factors"/>
    <property type="match status" value="1"/>
</dbReference>
<dbReference type="InterPro" id="IPR032675">
    <property type="entry name" value="LRR_dom_sf"/>
</dbReference>
<keyword evidence="4" id="KW-0805">Transcription regulation</keyword>
<dbReference type="SMART" id="SM00369">
    <property type="entry name" value="LRR_TYP"/>
    <property type="match status" value="2"/>
</dbReference>
<evidence type="ECO:0000256" key="6">
    <source>
        <dbReference type="ARBA" id="ARBA00023163"/>
    </source>
</evidence>
<dbReference type="GO" id="GO:0003700">
    <property type="term" value="F:DNA-binding transcription factor activity"/>
    <property type="evidence" value="ECO:0007669"/>
    <property type="project" value="TreeGrafter"/>
</dbReference>
<dbReference type="Pfam" id="PF23598">
    <property type="entry name" value="LRR_14"/>
    <property type="match status" value="1"/>
</dbReference>
<keyword evidence="5" id="KW-0238">DNA-binding</keyword>
<feature type="region of interest" description="Disordered" evidence="8">
    <location>
        <begin position="247"/>
        <end position="290"/>
    </location>
</feature>
<gene>
    <name evidence="10" type="ORF">O6P43_031449</name>
</gene>
<evidence type="ECO:0000256" key="1">
    <source>
        <dbReference type="ARBA" id="ARBA00022614"/>
    </source>
</evidence>
<reference evidence="10" key="1">
    <citation type="journal article" date="2023" name="Science">
        <title>Elucidation of the pathway for biosynthesis of saponin adjuvants from the soapbark tree.</title>
        <authorList>
            <person name="Reed J."/>
            <person name="Orme A."/>
            <person name="El-Demerdash A."/>
            <person name="Owen C."/>
            <person name="Martin L.B.B."/>
            <person name="Misra R.C."/>
            <person name="Kikuchi S."/>
            <person name="Rejzek M."/>
            <person name="Martin A.C."/>
            <person name="Harkess A."/>
            <person name="Leebens-Mack J."/>
            <person name="Louveau T."/>
            <person name="Stephenson M.J."/>
            <person name="Osbourn A."/>
        </authorList>
    </citation>
    <scope>NUCLEOTIDE SEQUENCE</scope>
    <source>
        <strain evidence="10">S10</strain>
    </source>
</reference>
<protein>
    <submittedName>
        <fullName evidence="10">AT-hook motif nuclear-localized protein</fullName>
    </submittedName>
</protein>
<dbReference type="GO" id="GO:0003680">
    <property type="term" value="F:minor groove of adenine-thymine-rich DNA binding"/>
    <property type="evidence" value="ECO:0007669"/>
    <property type="project" value="InterPro"/>
</dbReference>
<keyword evidence="1" id="KW-0433">Leucine-rich repeat</keyword>
<dbReference type="PROSITE" id="PS51742">
    <property type="entry name" value="PPC"/>
    <property type="match status" value="1"/>
</dbReference>
<keyword evidence="2" id="KW-0677">Repeat</keyword>
<feature type="region of interest" description="Disordered" evidence="8">
    <location>
        <begin position="503"/>
        <end position="536"/>
    </location>
</feature>